<evidence type="ECO:0000256" key="11">
    <source>
        <dbReference type="ARBA" id="ARBA00023284"/>
    </source>
</evidence>
<protein>
    <recommendedName>
        <fullName evidence="4 16">Dihydrolipoyl dehydrogenase</fullName>
        <ecNumber evidence="3 16">1.8.1.4</ecNumber>
    </recommendedName>
</protein>
<evidence type="ECO:0000256" key="13">
    <source>
        <dbReference type="PIRSR" id="PIRSR000350-2"/>
    </source>
</evidence>
<evidence type="ECO:0000313" key="19">
    <source>
        <dbReference type="EMBL" id="PWB03629.1"/>
    </source>
</evidence>
<dbReference type="PROSITE" id="PS00076">
    <property type="entry name" value="PYRIDINE_REDOX_1"/>
    <property type="match status" value="1"/>
</dbReference>
<dbReference type="InterPro" id="IPR006258">
    <property type="entry name" value="Lipoamide_DH"/>
</dbReference>
<evidence type="ECO:0000256" key="12">
    <source>
        <dbReference type="ARBA" id="ARBA00049187"/>
    </source>
</evidence>
<evidence type="ECO:0000256" key="14">
    <source>
        <dbReference type="PIRSR" id="PIRSR000350-3"/>
    </source>
</evidence>
<dbReference type="GO" id="GO:0004148">
    <property type="term" value="F:dihydrolipoyl dehydrogenase (NADH) activity"/>
    <property type="evidence" value="ECO:0007669"/>
    <property type="project" value="UniProtKB-EC"/>
</dbReference>
<evidence type="ECO:0000256" key="1">
    <source>
        <dbReference type="ARBA" id="ARBA00004496"/>
    </source>
</evidence>
<dbReference type="FunFam" id="3.30.390.30:FF:000001">
    <property type="entry name" value="Dihydrolipoyl dehydrogenase"/>
    <property type="match status" value="1"/>
</dbReference>
<feature type="binding site" evidence="14">
    <location>
        <position position="303"/>
    </location>
    <ligand>
        <name>FAD</name>
        <dbReference type="ChEBI" id="CHEBI:57692"/>
    </ligand>
</feature>
<dbReference type="PRINTS" id="PR00368">
    <property type="entry name" value="FADPNR"/>
</dbReference>
<keyword evidence="10" id="KW-1015">Disulfide bond</keyword>
<keyword evidence="8 16" id="KW-0560">Oxidoreductase</keyword>
<dbReference type="Pfam" id="PF07992">
    <property type="entry name" value="Pyr_redox_2"/>
    <property type="match status" value="1"/>
</dbReference>
<evidence type="ECO:0000256" key="5">
    <source>
        <dbReference type="ARBA" id="ARBA00022490"/>
    </source>
</evidence>
<reference evidence="20" key="1">
    <citation type="submission" date="2018-02" db="EMBL/GenBank/DDBJ databases">
        <authorList>
            <person name="Clavel T."/>
            <person name="Strowig T."/>
        </authorList>
    </citation>
    <scope>NUCLEOTIDE SEQUENCE [LARGE SCALE GENOMIC DNA]</scope>
    <source>
        <strain evidence="20">DSM 103720</strain>
    </source>
</reference>
<dbReference type="GO" id="GO:0006103">
    <property type="term" value="P:2-oxoglutarate metabolic process"/>
    <property type="evidence" value="ECO:0007669"/>
    <property type="project" value="TreeGrafter"/>
</dbReference>
<dbReference type="GeneID" id="82525249"/>
<dbReference type="NCBIfam" id="TIGR01350">
    <property type="entry name" value="lipoamide_DH"/>
    <property type="match status" value="1"/>
</dbReference>
<dbReference type="PANTHER" id="PTHR22912:SF217">
    <property type="entry name" value="DIHYDROLIPOYL DEHYDROGENASE"/>
    <property type="match status" value="1"/>
</dbReference>
<dbReference type="SUPFAM" id="SSF55424">
    <property type="entry name" value="FAD/NAD-linked reductases, dimerisation (C-terminal) domain"/>
    <property type="match status" value="1"/>
</dbReference>
<evidence type="ECO:0000256" key="15">
    <source>
        <dbReference type="PIRSR" id="PIRSR000350-4"/>
    </source>
</evidence>
<name>A0A2V1ILD0_9BACT</name>
<dbReference type="Pfam" id="PF02852">
    <property type="entry name" value="Pyr_redox_dim"/>
    <property type="match status" value="1"/>
</dbReference>
<dbReference type="PANTHER" id="PTHR22912">
    <property type="entry name" value="DISULFIDE OXIDOREDUCTASE"/>
    <property type="match status" value="1"/>
</dbReference>
<keyword evidence="7 14" id="KW-0274">FAD</keyword>
<feature type="domain" description="FAD/NAD(P)-binding" evidence="18">
    <location>
        <begin position="4"/>
        <end position="318"/>
    </location>
</feature>
<comment type="cofactor">
    <cofactor evidence="14 16">
        <name>FAD</name>
        <dbReference type="ChEBI" id="CHEBI:57692"/>
    </cofactor>
    <text evidence="14 16">Binds 1 FAD per subunit.</text>
</comment>
<evidence type="ECO:0000256" key="6">
    <source>
        <dbReference type="ARBA" id="ARBA00022630"/>
    </source>
</evidence>
<evidence type="ECO:0000256" key="10">
    <source>
        <dbReference type="ARBA" id="ARBA00023157"/>
    </source>
</evidence>
<dbReference type="SUPFAM" id="SSF51905">
    <property type="entry name" value="FAD/NAD(P)-binding domain"/>
    <property type="match status" value="1"/>
</dbReference>
<dbReference type="InterPro" id="IPR023753">
    <property type="entry name" value="FAD/NAD-binding_dom"/>
</dbReference>
<accession>A0A2V1ILD0</accession>
<comment type="subcellular location">
    <subcellularLocation>
        <location evidence="1">Cytoplasm</location>
    </subcellularLocation>
</comment>
<evidence type="ECO:0000256" key="7">
    <source>
        <dbReference type="ARBA" id="ARBA00022827"/>
    </source>
</evidence>
<dbReference type="PRINTS" id="PR00411">
    <property type="entry name" value="PNDRDTASEI"/>
</dbReference>
<dbReference type="InterPro" id="IPR001100">
    <property type="entry name" value="Pyr_nuc-diS_OxRdtase"/>
</dbReference>
<dbReference type="InterPro" id="IPR012999">
    <property type="entry name" value="Pyr_OxRdtase_I_AS"/>
</dbReference>
<sequence>MENFDLIVIGAGPGGYEAAAEAAALGRRVAVIERDELGGTCLNRGCIPTKALCRSAEVAMTVGNSSEFGISAGEPVIDLPRIMARKDEILAGLRESVGMVLKDVTVIRGEAKFISASTVEVNGESYTAHEIIVATGSRPAVLDIPGKELALSSDEILSIQTLPSSLIIIGGGVIGMELASIFSAFGVKVTVLEYCKEILPPFDAEIAKRLRTSLKRRGIEIVTSAQVTAIKPGVTVEYETKGKSKAVEAEQVLMAVGRRPVIPEGLEETGVKFERGAIAVDDNMKVTFDGTAPENVTLYAIGDVNGRCMLAHAAYMHGLVALGKAKLTDVIPAAVFTQPECAMVGLTEEQCVAAGRQIKIGKAMFRSNGKALAMGEPDGLVKIIADSETDELLGCHICGAHAADLVQEVATAMTAGLKASAISTAVHAHPTLTEVVKAAVPK</sequence>
<evidence type="ECO:0000256" key="9">
    <source>
        <dbReference type="ARBA" id="ARBA00023027"/>
    </source>
</evidence>
<dbReference type="InterPro" id="IPR050151">
    <property type="entry name" value="Class-I_Pyr_Nuc-Dis_Oxidored"/>
</dbReference>
<keyword evidence="6 16" id="KW-0285">Flavoprotein</keyword>
<dbReference type="InterPro" id="IPR004099">
    <property type="entry name" value="Pyr_nucl-diS_OxRdtase_dimer"/>
</dbReference>
<evidence type="ECO:0000256" key="4">
    <source>
        <dbReference type="ARBA" id="ARBA00016961"/>
    </source>
</evidence>
<evidence type="ECO:0000256" key="3">
    <source>
        <dbReference type="ARBA" id="ARBA00012608"/>
    </source>
</evidence>
<feature type="binding site" evidence="14">
    <location>
        <begin position="309"/>
        <end position="312"/>
    </location>
    <ligand>
        <name>FAD</name>
        <dbReference type="ChEBI" id="CHEBI:57692"/>
    </ligand>
</feature>
<proteinExistence type="inferred from homology"/>
<comment type="catalytic activity">
    <reaction evidence="12 16">
        <text>N(6)-[(R)-dihydrolipoyl]-L-lysyl-[protein] + NAD(+) = N(6)-[(R)-lipoyl]-L-lysyl-[protein] + NADH + H(+)</text>
        <dbReference type="Rhea" id="RHEA:15045"/>
        <dbReference type="Rhea" id="RHEA-COMP:10474"/>
        <dbReference type="Rhea" id="RHEA-COMP:10475"/>
        <dbReference type="ChEBI" id="CHEBI:15378"/>
        <dbReference type="ChEBI" id="CHEBI:57540"/>
        <dbReference type="ChEBI" id="CHEBI:57945"/>
        <dbReference type="ChEBI" id="CHEBI:83099"/>
        <dbReference type="ChEBI" id="CHEBI:83100"/>
        <dbReference type="EC" id="1.8.1.4"/>
    </reaction>
</comment>
<evidence type="ECO:0000256" key="8">
    <source>
        <dbReference type="ARBA" id="ARBA00023002"/>
    </source>
</evidence>
<dbReference type="GO" id="GO:0050660">
    <property type="term" value="F:flavin adenine dinucleotide binding"/>
    <property type="evidence" value="ECO:0007669"/>
    <property type="project" value="InterPro"/>
</dbReference>
<feature type="binding site" evidence="14">
    <location>
        <position position="50"/>
    </location>
    <ligand>
        <name>FAD</name>
        <dbReference type="ChEBI" id="CHEBI:57692"/>
    </ligand>
</feature>
<evidence type="ECO:0000313" key="20">
    <source>
        <dbReference type="Proteomes" id="UP000244905"/>
    </source>
</evidence>
<feature type="binding site" evidence="14">
    <location>
        <position position="257"/>
    </location>
    <ligand>
        <name>NAD(+)</name>
        <dbReference type="ChEBI" id="CHEBI:57540"/>
    </ligand>
</feature>
<dbReference type="GO" id="GO:0005737">
    <property type="term" value="C:cytoplasm"/>
    <property type="evidence" value="ECO:0007669"/>
    <property type="project" value="UniProtKB-SubCell"/>
</dbReference>
<keyword evidence="5" id="KW-0963">Cytoplasm</keyword>
<feature type="disulfide bond" description="Redox-active" evidence="15">
    <location>
        <begin position="41"/>
        <end position="46"/>
    </location>
</feature>
<dbReference type="RefSeq" id="WP_107031411.1">
    <property type="nucleotide sequence ID" value="NZ_CAXHPX010000001.1"/>
</dbReference>
<feature type="binding site" evidence="14">
    <location>
        <position position="193"/>
    </location>
    <ligand>
        <name>NAD(+)</name>
        <dbReference type="ChEBI" id="CHEBI:57540"/>
    </ligand>
</feature>
<feature type="binding site" evidence="14">
    <location>
        <begin position="135"/>
        <end position="137"/>
    </location>
    <ligand>
        <name>FAD</name>
        <dbReference type="ChEBI" id="CHEBI:57692"/>
    </ligand>
</feature>
<keyword evidence="14" id="KW-0547">Nucleotide-binding</keyword>
<dbReference type="PIRSF" id="PIRSF000350">
    <property type="entry name" value="Mercury_reductase_MerA"/>
    <property type="match status" value="1"/>
</dbReference>
<keyword evidence="11 16" id="KW-0676">Redox-active center</keyword>
<dbReference type="InterPro" id="IPR016156">
    <property type="entry name" value="FAD/NAD-linked_Rdtase_dimer_sf"/>
</dbReference>
<dbReference type="Proteomes" id="UP000244905">
    <property type="component" value="Unassembled WGS sequence"/>
</dbReference>
<dbReference type="EC" id="1.8.1.4" evidence="3 16"/>
<keyword evidence="9 14" id="KW-0520">NAD</keyword>
<dbReference type="EMBL" id="PUEC01000004">
    <property type="protein sequence ID" value="PWB03629.1"/>
    <property type="molecule type" value="Genomic_DNA"/>
</dbReference>
<dbReference type="InterPro" id="IPR036188">
    <property type="entry name" value="FAD/NAD-bd_sf"/>
</dbReference>
<evidence type="ECO:0000256" key="2">
    <source>
        <dbReference type="ARBA" id="ARBA00007532"/>
    </source>
</evidence>
<keyword evidence="20" id="KW-1185">Reference proteome</keyword>
<dbReference type="AlphaFoldDB" id="A0A2V1ILD0"/>
<dbReference type="Gene3D" id="3.30.390.30">
    <property type="match status" value="1"/>
</dbReference>
<feature type="binding site" evidence="14">
    <location>
        <begin position="170"/>
        <end position="177"/>
    </location>
    <ligand>
        <name>NAD(+)</name>
        <dbReference type="ChEBI" id="CHEBI:57540"/>
    </ligand>
</feature>
<feature type="active site" description="Proton acceptor" evidence="13">
    <location>
        <position position="429"/>
    </location>
</feature>
<evidence type="ECO:0000259" key="18">
    <source>
        <dbReference type="Pfam" id="PF07992"/>
    </source>
</evidence>
<comment type="similarity">
    <text evidence="2 16">Belongs to the class-I pyridine nucleotide-disulfide oxidoreductase family.</text>
</comment>
<dbReference type="Gene3D" id="3.50.50.60">
    <property type="entry name" value="FAD/NAD(P)-binding domain"/>
    <property type="match status" value="2"/>
</dbReference>
<feature type="domain" description="Pyridine nucleotide-disulphide oxidoreductase dimerisation" evidence="17">
    <location>
        <begin position="331"/>
        <end position="439"/>
    </location>
</feature>
<comment type="miscellaneous">
    <text evidence="16">The active site is a redox-active disulfide bond.</text>
</comment>
<comment type="caution">
    <text evidence="19">The sequence shown here is derived from an EMBL/GenBank/DDBJ whole genome shotgun (WGS) entry which is preliminary data.</text>
</comment>
<gene>
    <name evidence="19" type="primary">lpdA</name>
    <name evidence="19" type="ORF">C5O23_02655</name>
</gene>
<organism evidence="19 20">
    <name type="scientific">Duncaniella muris</name>
    <dbReference type="NCBI Taxonomy" id="2094150"/>
    <lineage>
        <taxon>Bacteria</taxon>
        <taxon>Pseudomonadati</taxon>
        <taxon>Bacteroidota</taxon>
        <taxon>Bacteroidia</taxon>
        <taxon>Bacteroidales</taxon>
        <taxon>Muribaculaceae</taxon>
        <taxon>Duncaniella</taxon>
    </lineage>
</organism>
<evidence type="ECO:0000256" key="16">
    <source>
        <dbReference type="RuleBase" id="RU003692"/>
    </source>
</evidence>
<evidence type="ECO:0000259" key="17">
    <source>
        <dbReference type="Pfam" id="PF02852"/>
    </source>
</evidence>